<dbReference type="KEGG" id="pbor:BSF38_02632"/>
<keyword evidence="1" id="KW-0472">Membrane</keyword>
<feature type="transmembrane region" description="Helical" evidence="1">
    <location>
        <begin position="138"/>
        <end position="170"/>
    </location>
</feature>
<evidence type="ECO:0000313" key="3">
    <source>
        <dbReference type="Proteomes" id="UP000186309"/>
    </source>
</evidence>
<name>A0A1U7CQE3_9BACT</name>
<feature type="transmembrane region" description="Helical" evidence="1">
    <location>
        <begin position="21"/>
        <end position="47"/>
    </location>
</feature>
<feature type="transmembrane region" description="Helical" evidence="1">
    <location>
        <begin position="103"/>
        <end position="126"/>
    </location>
</feature>
<reference evidence="3" key="1">
    <citation type="submission" date="2016-12" db="EMBL/GenBank/DDBJ databases">
        <title>Comparative genomics of four Isosphaeraceae planctomycetes: a common pool of plasmids and glycoside hydrolase genes.</title>
        <authorList>
            <person name="Ivanova A."/>
        </authorList>
    </citation>
    <scope>NUCLEOTIDE SEQUENCE [LARGE SCALE GENOMIC DNA]</scope>
    <source>
        <strain evidence="3">PX4</strain>
    </source>
</reference>
<sequence length="232" mass="24994">MEHELSAGPSPEYRMFPWRATAVRGLGSVNLGLGALDLGLAAVYGVLRAGQFPSSEFNPQALFFSMLVEVGKCWRALELDPYLGDLAGQGTLMLFNHPPFYDAYMEAMLALHMGLAFLHLGLGAGLRRLDRRALRVQGALATVGIVFAWLTFPALGAAVASVPLAGVAALTWPPIREAADQPSKGVSRSLRAIVATWTLAVVLIPIALVLVEIGMIQTGIFVHHWYITIFNA</sequence>
<evidence type="ECO:0000256" key="1">
    <source>
        <dbReference type="SAM" id="Phobius"/>
    </source>
</evidence>
<gene>
    <name evidence="2" type="ORF">BSF38_02632</name>
</gene>
<feature type="transmembrane region" description="Helical" evidence="1">
    <location>
        <begin position="190"/>
        <end position="211"/>
    </location>
</feature>
<dbReference type="EMBL" id="CP019082">
    <property type="protein sequence ID" value="APW61128.1"/>
    <property type="molecule type" value="Genomic_DNA"/>
</dbReference>
<dbReference type="AlphaFoldDB" id="A0A1U7CQE3"/>
<organism evidence="2 3">
    <name type="scientific">Paludisphaera borealis</name>
    <dbReference type="NCBI Taxonomy" id="1387353"/>
    <lineage>
        <taxon>Bacteria</taxon>
        <taxon>Pseudomonadati</taxon>
        <taxon>Planctomycetota</taxon>
        <taxon>Planctomycetia</taxon>
        <taxon>Isosphaerales</taxon>
        <taxon>Isosphaeraceae</taxon>
        <taxon>Paludisphaera</taxon>
    </lineage>
</organism>
<keyword evidence="1" id="KW-0812">Transmembrane</keyword>
<evidence type="ECO:0000313" key="2">
    <source>
        <dbReference type="EMBL" id="APW61128.1"/>
    </source>
</evidence>
<dbReference type="Proteomes" id="UP000186309">
    <property type="component" value="Chromosome"/>
</dbReference>
<accession>A0A1U7CQE3</accession>
<proteinExistence type="predicted"/>
<protein>
    <submittedName>
        <fullName evidence="2">Uncharacterized protein</fullName>
    </submittedName>
</protein>
<keyword evidence="1" id="KW-1133">Transmembrane helix</keyword>
<keyword evidence="3" id="KW-1185">Reference proteome</keyword>
<dbReference type="STRING" id="1387353.BSF38_02632"/>